<organism evidence="1 2">
    <name type="scientific">Dickeya solani</name>
    <dbReference type="NCBI Taxonomy" id="1089444"/>
    <lineage>
        <taxon>Bacteria</taxon>
        <taxon>Pseudomonadati</taxon>
        <taxon>Pseudomonadota</taxon>
        <taxon>Gammaproteobacteria</taxon>
        <taxon>Enterobacterales</taxon>
        <taxon>Pectobacteriaceae</taxon>
        <taxon>Dickeya</taxon>
    </lineage>
</organism>
<dbReference type="Proteomes" id="UP001187868">
    <property type="component" value="Unassembled WGS sequence"/>
</dbReference>
<reference evidence="1 2" key="1">
    <citation type="submission" date="2023-10" db="EMBL/GenBank/DDBJ databases">
        <title>Clonality and diversity in the soft rot Dickeya solani phytopathogen.</title>
        <authorList>
            <person name="Pedron J."/>
            <person name="Van Gijisegem F."/>
            <person name="Portier P."/>
            <person name="Taghouti G."/>
        </authorList>
    </citation>
    <scope>NUCLEOTIDE SEQUENCE [LARGE SCALE GENOMIC DNA]</scope>
    <source>
        <strain evidence="1 2">FVG2-MFV017-A9</strain>
    </source>
</reference>
<evidence type="ECO:0000313" key="1">
    <source>
        <dbReference type="EMBL" id="MDV7043368.1"/>
    </source>
</evidence>
<gene>
    <name evidence="1" type="ORF">RUJ08_14660</name>
</gene>
<dbReference type="InterPro" id="IPR010982">
    <property type="entry name" value="Lambda_DNA-bd_dom_sf"/>
</dbReference>
<name>A0ABU4EH21_9GAMM</name>
<protein>
    <recommendedName>
        <fullName evidence="3">Cro/Cl family transcriptional regulator</fullName>
    </recommendedName>
</protein>
<evidence type="ECO:0000313" key="2">
    <source>
        <dbReference type="Proteomes" id="UP001187868"/>
    </source>
</evidence>
<dbReference type="Gene3D" id="1.10.260.40">
    <property type="entry name" value="lambda repressor-like DNA-binding domains"/>
    <property type="match status" value="1"/>
</dbReference>
<accession>A0ABU4EH21</accession>
<dbReference type="EMBL" id="JAWLLM010000015">
    <property type="protein sequence ID" value="MDV7043368.1"/>
    <property type="molecule type" value="Genomic_DNA"/>
</dbReference>
<dbReference type="RefSeq" id="WP_155518149.1">
    <property type="nucleotide sequence ID" value="NZ_CP104920.1"/>
</dbReference>
<comment type="caution">
    <text evidence="1">The sequence shown here is derived from an EMBL/GenBank/DDBJ whole genome shotgun (WGS) entry which is preliminary data.</text>
</comment>
<proteinExistence type="predicted"/>
<evidence type="ECO:0008006" key="3">
    <source>
        <dbReference type="Google" id="ProtNLM"/>
    </source>
</evidence>
<sequence>MHLMEFINKNFGGNQSAFARHMGVRKQKIQDWLNAEWIVHIDENGTPLLCSVKKVIPVKTLDN</sequence>
<keyword evidence="2" id="KW-1185">Reference proteome</keyword>